<proteinExistence type="inferred from homology"/>
<sequence>MSYLRWLGHAAFELRASGKTILIDPWITNPMSPASVDEFKKVDFILVTHDHSDHLGDAVQIAKQSGATVVGIFELMVHLEESEGVKNTIGMNVSGTVKLGDNVEVTMVPAVHSSTHGSPAGFVIKTPEAVIYHAGDTGLFSDMELIGRLYKPDIALLPIGSTFTMGPREAAYAVSLINPRMAVPMHYNTFPPIKQDPTEFAGLVAKMSPHVKVVIMKPGDKIELPP</sequence>
<dbReference type="Pfam" id="PF12706">
    <property type="entry name" value="Lactamase_B_2"/>
    <property type="match status" value="1"/>
</dbReference>
<evidence type="ECO:0000313" key="5">
    <source>
        <dbReference type="Proteomes" id="UP000610960"/>
    </source>
</evidence>
<dbReference type="InterPro" id="IPR022877">
    <property type="entry name" value="UPF0173"/>
</dbReference>
<gene>
    <name evidence="4" type="ORF">GCM10007981_08960</name>
</gene>
<evidence type="ECO:0000313" key="4">
    <source>
        <dbReference type="EMBL" id="GGP20524.1"/>
    </source>
</evidence>
<reference evidence="4" key="1">
    <citation type="journal article" date="2014" name="Int. J. Syst. Evol. Microbiol.">
        <title>Complete genome sequence of Corynebacterium casei LMG S-19264T (=DSM 44701T), isolated from a smear-ripened cheese.</title>
        <authorList>
            <consortium name="US DOE Joint Genome Institute (JGI-PGF)"/>
            <person name="Walter F."/>
            <person name="Albersmeier A."/>
            <person name="Kalinowski J."/>
            <person name="Ruckert C."/>
        </authorList>
    </citation>
    <scope>NUCLEOTIDE SEQUENCE</scope>
    <source>
        <strain evidence="4">JCM 10088</strain>
    </source>
</reference>
<dbReference type="GO" id="GO:0016787">
    <property type="term" value="F:hydrolase activity"/>
    <property type="evidence" value="ECO:0007669"/>
    <property type="project" value="UniProtKB-UniRule"/>
</dbReference>
<comment type="caution">
    <text evidence="4">The sequence shown here is derived from an EMBL/GenBank/DDBJ whole genome shotgun (WGS) entry which is preliminary data.</text>
</comment>
<evidence type="ECO:0000259" key="3">
    <source>
        <dbReference type="SMART" id="SM00849"/>
    </source>
</evidence>
<dbReference type="EMBL" id="BMNL01000002">
    <property type="protein sequence ID" value="GGP20524.1"/>
    <property type="molecule type" value="Genomic_DNA"/>
</dbReference>
<protein>
    <recommendedName>
        <fullName evidence="2">UPF0173 metal-dependent hydrolase GCM10007981_08960</fullName>
    </recommendedName>
</protein>
<keyword evidence="5" id="KW-1185">Reference proteome</keyword>
<keyword evidence="1 2" id="KW-0378">Hydrolase</keyword>
<dbReference type="OrthoDB" id="28313at2157"/>
<dbReference type="SUPFAM" id="SSF56281">
    <property type="entry name" value="Metallo-hydrolase/oxidoreductase"/>
    <property type="match status" value="1"/>
</dbReference>
<organism evidence="4 5">
    <name type="scientific">Thermocladium modestius</name>
    <dbReference type="NCBI Taxonomy" id="62609"/>
    <lineage>
        <taxon>Archaea</taxon>
        <taxon>Thermoproteota</taxon>
        <taxon>Thermoprotei</taxon>
        <taxon>Thermoproteales</taxon>
        <taxon>Thermoproteaceae</taxon>
        <taxon>Thermocladium</taxon>
    </lineage>
</organism>
<name>A0A830GUJ4_9CREN</name>
<dbReference type="AlphaFoldDB" id="A0A830GUJ4"/>
<dbReference type="NCBIfam" id="NF001911">
    <property type="entry name" value="PRK00685.1"/>
    <property type="match status" value="1"/>
</dbReference>
<dbReference type="InterPro" id="IPR050114">
    <property type="entry name" value="UPF0173_UPF0282_UlaG_hydrolase"/>
</dbReference>
<dbReference type="PANTHER" id="PTHR43546">
    <property type="entry name" value="UPF0173 METAL-DEPENDENT HYDROLASE MJ1163-RELATED"/>
    <property type="match status" value="1"/>
</dbReference>
<evidence type="ECO:0000256" key="1">
    <source>
        <dbReference type="ARBA" id="ARBA00022801"/>
    </source>
</evidence>
<dbReference type="HAMAP" id="MF_00457">
    <property type="entry name" value="UPF0173"/>
    <property type="match status" value="1"/>
</dbReference>
<evidence type="ECO:0000256" key="2">
    <source>
        <dbReference type="HAMAP-Rule" id="MF_00457"/>
    </source>
</evidence>
<dbReference type="Gene3D" id="3.60.15.10">
    <property type="entry name" value="Ribonuclease Z/Hydroxyacylglutathione hydrolase-like"/>
    <property type="match status" value="1"/>
</dbReference>
<feature type="domain" description="Metallo-beta-lactamase" evidence="3">
    <location>
        <begin position="8"/>
        <end position="186"/>
    </location>
</feature>
<dbReference type="InterPro" id="IPR001279">
    <property type="entry name" value="Metallo-B-lactamas"/>
</dbReference>
<reference evidence="4" key="2">
    <citation type="submission" date="2020-09" db="EMBL/GenBank/DDBJ databases">
        <authorList>
            <person name="Sun Q."/>
            <person name="Ohkuma M."/>
        </authorList>
    </citation>
    <scope>NUCLEOTIDE SEQUENCE</scope>
    <source>
        <strain evidence="4">JCM 10088</strain>
    </source>
</reference>
<accession>A0A830GUJ4</accession>
<dbReference type="PANTHER" id="PTHR43546:SF3">
    <property type="entry name" value="UPF0173 METAL-DEPENDENT HYDROLASE MJ1163"/>
    <property type="match status" value="1"/>
</dbReference>
<dbReference type="RefSeq" id="WP_188596226.1">
    <property type="nucleotide sequence ID" value="NZ_BMNL01000002.1"/>
</dbReference>
<dbReference type="SMART" id="SM00849">
    <property type="entry name" value="Lactamase_B"/>
    <property type="match status" value="1"/>
</dbReference>
<comment type="similarity">
    <text evidence="2">Belongs to the UPF0173 family.</text>
</comment>
<dbReference type="InterPro" id="IPR036866">
    <property type="entry name" value="RibonucZ/Hydroxyglut_hydro"/>
</dbReference>
<dbReference type="Proteomes" id="UP000610960">
    <property type="component" value="Unassembled WGS sequence"/>
</dbReference>